<dbReference type="PANTHER" id="PTHR43071:SF1">
    <property type="entry name" value="2-AMINO-4-HYDROXY-6-HYDROXYMETHYLDIHYDROPTERIDINE PYROPHOSPHOKINASE"/>
    <property type="match status" value="1"/>
</dbReference>
<evidence type="ECO:0000256" key="1">
    <source>
        <dbReference type="ARBA" id="ARBA00000198"/>
    </source>
</evidence>
<dbReference type="InterPro" id="IPR000550">
    <property type="entry name" value="Hppk"/>
</dbReference>
<dbReference type="Pfam" id="PF01288">
    <property type="entry name" value="HPPK"/>
    <property type="match status" value="1"/>
</dbReference>
<dbReference type="PANTHER" id="PTHR43071">
    <property type="entry name" value="2-AMINO-4-HYDROXY-6-HYDROXYMETHYLDIHYDROPTERIDINE PYROPHOSPHOKINASE"/>
    <property type="match status" value="1"/>
</dbReference>
<evidence type="ECO:0000256" key="8">
    <source>
        <dbReference type="ARBA" id="ARBA00022909"/>
    </source>
</evidence>
<reference evidence="10 11" key="1">
    <citation type="journal article" date="2015" name="Genome Announc.">
        <title>Expanding the biotechnology potential of lactobacilli through comparative genomics of 213 strains and associated genera.</title>
        <authorList>
            <person name="Sun Z."/>
            <person name="Harris H.M."/>
            <person name="McCann A."/>
            <person name="Guo C."/>
            <person name="Argimon S."/>
            <person name="Zhang W."/>
            <person name="Yang X."/>
            <person name="Jeffery I.B."/>
            <person name="Cooney J.C."/>
            <person name="Kagawa T.F."/>
            <person name="Liu W."/>
            <person name="Song Y."/>
            <person name="Salvetti E."/>
            <person name="Wrobel A."/>
            <person name="Rasinkangas P."/>
            <person name="Parkhill J."/>
            <person name="Rea M.C."/>
            <person name="O'Sullivan O."/>
            <person name="Ritari J."/>
            <person name="Douillard F.P."/>
            <person name="Paul Ross R."/>
            <person name="Yang R."/>
            <person name="Briner A.E."/>
            <person name="Felis G.E."/>
            <person name="de Vos W.M."/>
            <person name="Barrangou R."/>
            <person name="Klaenhammer T.R."/>
            <person name="Caufield P.W."/>
            <person name="Cui Y."/>
            <person name="Zhang H."/>
            <person name="O'Toole P.W."/>
        </authorList>
    </citation>
    <scope>NUCLEOTIDE SEQUENCE [LARGE SCALE GENOMIC DNA]</scope>
    <source>
        <strain evidence="10 11">DSM 20178</strain>
    </source>
</reference>
<keyword evidence="4" id="KW-0808">Transferase</keyword>
<evidence type="ECO:0000313" key="11">
    <source>
        <dbReference type="Proteomes" id="UP000051984"/>
    </source>
</evidence>
<dbReference type="AlphaFoldDB" id="A0A0R1ESD8"/>
<comment type="catalytic activity">
    <reaction evidence="1">
        <text>6-hydroxymethyl-7,8-dihydropterin + ATP = (7,8-dihydropterin-6-yl)methyl diphosphate + AMP + H(+)</text>
        <dbReference type="Rhea" id="RHEA:11412"/>
        <dbReference type="ChEBI" id="CHEBI:15378"/>
        <dbReference type="ChEBI" id="CHEBI:30616"/>
        <dbReference type="ChEBI" id="CHEBI:44841"/>
        <dbReference type="ChEBI" id="CHEBI:72950"/>
        <dbReference type="ChEBI" id="CHEBI:456215"/>
        <dbReference type="EC" id="2.7.6.3"/>
    </reaction>
</comment>
<name>A0A0R1ESD8_LACZE</name>
<dbReference type="Proteomes" id="UP000051984">
    <property type="component" value="Unassembled WGS sequence"/>
</dbReference>
<evidence type="ECO:0000256" key="6">
    <source>
        <dbReference type="ARBA" id="ARBA00022777"/>
    </source>
</evidence>
<comment type="pathway">
    <text evidence="2">Cofactor biosynthesis; tetrahydrofolate biosynthesis; 2-amino-4-hydroxy-6-hydroxymethyl-7,8-dihydropteridine diphosphate from 7,8-dihydroneopterin triphosphate: step 4/4.</text>
</comment>
<dbReference type="GO" id="GO:0005524">
    <property type="term" value="F:ATP binding"/>
    <property type="evidence" value="ECO:0007669"/>
    <property type="project" value="UniProtKB-KW"/>
</dbReference>
<comment type="caution">
    <text evidence="10">The sequence shown here is derived from an EMBL/GenBank/DDBJ whole genome shotgun (WGS) entry which is preliminary data.</text>
</comment>
<proteinExistence type="predicted"/>
<evidence type="ECO:0000256" key="3">
    <source>
        <dbReference type="ARBA" id="ARBA00013253"/>
    </source>
</evidence>
<sequence length="165" mass="18855">MSAGFKHTAFIGIGSNLGDSLQTVKAAVDVIDADPQIEVTGSSSWYDTSPVGYEAQANFVNGVIKIKTSYTPIELLDALNQIEKRFKRKRTIHWGPRTLDLDIELYDEETIRTLRLEIPHHEMFNRLFVLKPLEEVFDGNTEMVLRIHDAITKIQETQQIRKIEN</sequence>
<keyword evidence="5" id="KW-0547">Nucleotide-binding</keyword>
<evidence type="ECO:0000256" key="7">
    <source>
        <dbReference type="ARBA" id="ARBA00022840"/>
    </source>
</evidence>
<dbReference type="GO" id="GO:0003848">
    <property type="term" value="F:2-amino-4-hydroxy-6-hydroxymethyldihydropteridine diphosphokinase activity"/>
    <property type="evidence" value="ECO:0007669"/>
    <property type="project" value="UniProtKB-EC"/>
</dbReference>
<dbReference type="RefSeq" id="WP_010491428.1">
    <property type="nucleotide sequence ID" value="NZ_AZCT01000009.1"/>
</dbReference>
<dbReference type="CDD" id="cd00483">
    <property type="entry name" value="HPPK"/>
    <property type="match status" value="1"/>
</dbReference>
<keyword evidence="7" id="KW-0067">ATP-binding</keyword>
<dbReference type="NCBIfam" id="TIGR01498">
    <property type="entry name" value="folK"/>
    <property type="match status" value="1"/>
</dbReference>
<dbReference type="EC" id="2.7.6.3" evidence="3"/>
<dbReference type="GO" id="GO:0046656">
    <property type="term" value="P:folic acid biosynthetic process"/>
    <property type="evidence" value="ECO:0007669"/>
    <property type="project" value="UniProtKB-KW"/>
</dbReference>
<protein>
    <recommendedName>
        <fullName evidence="3">2-amino-4-hydroxy-6-hydroxymethyldihydropteridine diphosphokinase</fullName>
        <ecNumber evidence="3">2.7.6.3</ecNumber>
    </recommendedName>
</protein>
<evidence type="ECO:0000313" key="10">
    <source>
        <dbReference type="EMBL" id="KRK12248.1"/>
    </source>
</evidence>
<dbReference type="UniPathway" id="UPA00077">
    <property type="reaction ID" value="UER00155"/>
</dbReference>
<dbReference type="EMBL" id="AZCT01000009">
    <property type="protein sequence ID" value="KRK12248.1"/>
    <property type="molecule type" value="Genomic_DNA"/>
</dbReference>
<dbReference type="InterPro" id="IPR035907">
    <property type="entry name" value="Hppk_sf"/>
</dbReference>
<dbReference type="GO" id="GO:0016301">
    <property type="term" value="F:kinase activity"/>
    <property type="evidence" value="ECO:0007669"/>
    <property type="project" value="UniProtKB-KW"/>
</dbReference>
<keyword evidence="6 10" id="KW-0418">Kinase</keyword>
<evidence type="ECO:0000256" key="4">
    <source>
        <dbReference type="ARBA" id="ARBA00022679"/>
    </source>
</evidence>
<dbReference type="SUPFAM" id="SSF55083">
    <property type="entry name" value="6-hydroxymethyl-7,8-dihydropterin pyrophosphokinase, HPPK"/>
    <property type="match status" value="1"/>
</dbReference>
<feature type="domain" description="7,8-dihydro-6-hydroxymethylpterin-pyrophosphokinase" evidence="9">
    <location>
        <begin position="10"/>
        <end position="136"/>
    </location>
</feature>
<dbReference type="PATRIC" id="fig|1423816.3.peg.3120"/>
<dbReference type="Gene3D" id="3.30.70.560">
    <property type="entry name" value="7,8-Dihydro-6-hydroxymethylpterin-pyrophosphokinase HPPK"/>
    <property type="match status" value="1"/>
</dbReference>
<dbReference type="GO" id="GO:0046654">
    <property type="term" value="P:tetrahydrofolate biosynthetic process"/>
    <property type="evidence" value="ECO:0007669"/>
    <property type="project" value="UniProtKB-UniPathway"/>
</dbReference>
<organism evidence="10 11">
    <name type="scientific">Lacticaseibacillus zeae DSM 20178 = KCTC 3804</name>
    <dbReference type="NCBI Taxonomy" id="1423816"/>
    <lineage>
        <taxon>Bacteria</taxon>
        <taxon>Bacillati</taxon>
        <taxon>Bacillota</taxon>
        <taxon>Bacilli</taxon>
        <taxon>Lactobacillales</taxon>
        <taxon>Lactobacillaceae</taxon>
        <taxon>Lacticaseibacillus</taxon>
    </lineage>
</organism>
<evidence type="ECO:0000256" key="2">
    <source>
        <dbReference type="ARBA" id="ARBA00005051"/>
    </source>
</evidence>
<evidence type="ECO:0000256" key="5">
    <source>
        <dbReference type="ARBA" id="ARBA00022741"/>
    </source>
</evidence>
<gene>
    <name evidence="10" type="ORF">FD51_GL003006</name>
</gene>
<evidence type="ECO:0000259" key="9">
    <source>
        <dbReference type="Pfam" id="PF01288"/>
    </source>
</evidence>
<accession>A0A0R1ESD8</accession>
<keyword evidence="8" id="KW-0289">Folate biosynthesis</keyword>
<dbReference type="eggNOG" id="COG0801">
    <property type="taxonomic scope" value="Bacteria"/>
</dbReference>